<comment type="caution">
    <text evidence="1">The sequence shown here is derived from an EMBL/GenBank/DDBJ whole genome shotgun (WGS) entry which is preliminary data.</text>
</comment>
<keyword evidence="2" id="KW-1185">Reference proteome</keyword>
<dbReference type="AlphaFoldDB" id="A0A9D4STP1"/>
<sequence>MKKRSIKKQTAQNTEFLWQKLLLQRPRRAKSRRGVGNLDVLDDPQVPEEVADGLKKGPKFSVKPRIPAHELLSLNRRVSRKAQSEDQQRCLLDGVDCPIRSAP</sequence>
<evidence type="ECO:0000313" key="1">
    <source>
        <dbReference type="EMBL" id="KAH7950784.1"/>
    </source>
</evidence>
<evidence type="ECO:0000313" key="2">
    <source>
        <dbReference type="Proteomes" id="UP000821837"/>
    </source>
</evidence>
<accession>A0A9D4STP1</accession>
<reference evidence="1" key="1">
    <citation type="journal article" date="2020" name="Cell">
        <title>Large-Scale Comparative Analyses of Tick Genomes Elucidate Their Genetic Diversity and Vector Capacities.</title>
        <authorList>
            <consortium name="Tick Genome and Microbiome Consortium (TIGMIC)"/>
            <person name="Jia N."/>
            <person name="Wang J."/>
            <person name="Shi W."/>
            <person name="Du L."/>
            <person name="Sun Y."/>
            <person name="Zhan W."/>
            <person name="Jiang J.F."/>
            <person name="Wang Q."/>
            <person name="Zhang B."/>
            <person name="Ji P."/>
            <person name="Bell-Sakyi L."/>
            <person name="Cui X.M."/>
            <person name="Yuan T.T."/>
            <person name="Jiang B.G."/>
            <person name="Yang W.F."/>
            <person name="Lam T.T."/>
            <person name="Chang Q.C."/>
            <person name="Ding S.J."/>
            <person name="Wang X.J."/>
            <person name="Zhu J.G."/>
            <person name="Ruan X.D."/>
            <person name="Zhao L."/>
            <person name="Wei J.T."/>
            <person name="Ye R.Z."/>
            <person name="Que T.C."/>
            <person name="Du C.H."/>
            <person name="Zhou Y.H."/>
            <person name="Cheng J.X."/>
            <person name="Dai P.F."/>
            <person name="Guo W.B."/>
            <person name="Han X.H."/>
            <person name="Huang E.J."/>
            <person name="Li L.F."/>
            <person name="Wei W."/>
            <person name="Gao Y.C."/>
            <person name="Liu J.Z."/>
            <person name="Shao H.Z."/>
            <person name="Wang X."/>
            <person name="Wang C.C."/>
            <person name="Yang T.C."/>
            <person name="Huo Q.B."/>
            <person name="Li W."/>
            <person name="Chen H.Y."/>
            <person name="Chen S.E."/>
            <person name="Zhou L.G."/>
            <person name="Ni X.B."/>
            <person name="Tian J.H."/>
            <person name="Sheng Y."/>
            <person name="Liu T."/>
            <person name="Pan Y.S."/>
            <person name="Xia L.Y."/>
            <person name="Li J."/>
            <person name="Zhao F."/>
            <person name="Cao W.C."/>
        </authorList>
    </citation>
    <scope>NUCLEOTIDE SEQUENCE</scope>
    <source>
        <strain evidence="1">Rsan-2018</strain>
    </source>
</reference>
<reference evidence="1" key="2">
    <citation type="submission" date="2021-09" db="EMBL/GenBank/DDBJ databases">
        <authorList>
            <person name="Jia N."/>
            <person name="Wang J."/>
            <person name="Shi W."/>
            <person name="Du L."/>
            <person name="Sun Y."/>
            <person name="Zhan W."/>
            <person name="Jiang J."/>
            <person name="Wang Q."/>
            <person name="Zhang B."/>
            <person name="Ji P."/>
            <person name="Sakyi L.B."/>
            <person name="Cui X."/>
            <person name="Yuan T."/>
            <person name="Jiang B."/>
            <person name="Yang W."/>
            <person name="Lam T.T.-Y."/>
            <person name="Chang Q."/>
            <person name="Ding S."/>
            <person name="Wang X."/>
            <person name="Zhu J."/>
            <person name="Ruan X."/>
            <person name="Zhao L."/>
            <person name="Wei J."/>
            <person name="Que T."/>
            <person name="Du C."/>
            <person name="Cheng J."/>
            <person name="Dai P."/>
            <person name="Han X."/>
            <person name="Huang E."/>
            <person name="Gao Y."/>
            <person name="Liu J."/>
            <person name="Shao H."/>
            <person name="Ye R."/>
            <person name="Li L."/>
            <person name="Wei W."/>
            <person name="Wang X."/>
            <person name="Wang C."/>
            <person name="Huo Q."/>
            <person name="Li W."/>
            <person name="Guo W."/>
            <person name="Chen H."/>
            <person name="Chen S."/>
            <person name="Zhou L."/>
            <person name="Zhou L."/>
            <person name="Ni X."/>
            <person name="Tian J."/>
            <person name="Zhou Y."/>
            <person name="Sheng Y."/>
            <person name="Liu T."/>
            <person name="Pan Y."/>
            <person name="Xia L."/>
            <person name="Li J."/>
            <person name="Zhao F."/>
            <person name="Cao W."/>
        </authorList>
    </citation>
    <scope>NUCLEOTIDE SEQUENCE</scope>
    <source>
        <strain evidence="1">Rsan-2018</strain>
        <tissue evidence="1">Larvae</tissue>
    </source>
</reference>
<protein>
    <submittedName>
        <fullName evidence="1">Uncharacterized protein</fullName>
    </submittedName>
</protein>
<name>A0A9D4STP1_RHISA</name>
<gene>
    <name evidence="1" type="ORF">HPB52_001468</name>
</gene>
<proteinExistence type="predicted"/>
<dbReference type="Proteomes" id="UP000821837">
    <property type="component" value="Chromosome 5"/>
</dbReference>
<dbReference type="EMBL" id="JABSTV010001251">
    <property type="protein sequence ID" value="KAH7950784.1"/>
    <property type="molecule type" value="Genomic_DNA"/>
</dbReference>
<organism evidence="1 2">
    <name type="scientific">Rhipicephalus sanguineus</name>
    <name type="common">Brown dog tick</name>
    <name type="synonym">Ixodes sanguineus</name>
    <dbReference type="NCBI Taxonomy" id="34632"/>
    <lineage>
        <taxon>Eukaryota</taxon>
        <taxon>Metazoa</taxon>
        <taxon>Ecdysozoa</taxon>
        <taxon>Arthropoda</taxon>
        <taxon>Chelicerata</taxon>
        <taxon>Arachnida</taxon>
        <taxon>Acari</taxon>
        <taxon>Parasitiformes</taxon>
        <taxon>Ixodida</taxon>
        <taxon>Ixodoidea</taxon>
        <taxon>Ixodidae</taxon>
        <taxon>Rhipicephalinae</taxon>
        <taxon>Rhipicephalus</taxon>
        <taxon>Rhipicephalus</taxon>
    </lineage>
</organism>